<reference evidence="13 14" key="1">
    <citation type="journal article" date="2011" name="Science">
        <title>The Selaginella genome identifies genetic changes associated with the evolution of vascular plants.</title>
        <authorList>
            <person name="Banks J.A."/>
            <person name="Nishiyama T."/>
            <person name="Hasebe M."/>
            <person name="Bowman J.L."/>
            <person name="Gribskov M."/>
            <person name="dePamphilis C."/>
            <person name="Albert V.A."/>
            <person name="Aono N."/>
            <person name="Aoyama T."/>
            <person name="Ambrose B.A."/>
            <person name="Ashton N.W."/>
            <person name="Axtell M.J."/>
            <person name="Barker E."/>
            <person name="Barker M.S."/>
            <person name="Bennetzen J.L."/>
            <person name="Bonawitz N.D."/>
            <person name="Chapple C."/>
            <person name="Cheng C."/>
            <person name="Correa L.G."/>
            <person name="Dacre M."/>
            <person name="DeBarry J."/>
            <person name="Dreyer I."/>
            <person name="Elias M."/>
            <person name="Engstrom E.M."/>
            <person name="Estelle M."/>
            <person name="Feng L."/>
            <person name="Finet C."/>
            <person name="Floyd S.K."/>
            <person name="Frommer W.B."/>
            <person name="Fujita T."/>
            <person name="Gramzow L."/>
            <person name="Gutensohn M."/>
            <person name="Harholt J."/>
            <person name="Hattori M."/>
            <person name="Heyl A."/>
            <person name="Hirai T."/>
            <person name="Hiwatashi Y."/>
            <person name="Ishikawa M."/>
            <person name="Iwata M."/>
            <person name="Karol K.G."/>
            <person name="Koehler B."/>
            <person name="Kolukisaoglu U."/>
            <person name="Kubo M."/>
            <person name="Kurata T."/>
            <person name="Lalonde S."/>
            <person name="Li K."/>
            <person name="Li Y."/>
            <person name="Litt A."/>
            <person name="Lyons E."/>
            <person name="Manning G."/>
            <person name="Maruyama T."/>
            <person name="Michael T.P."/>
            <person name="Mikami K."/>
            <person name="Miyazaki S."/>
            <person name="Morinaga S."/>
            <person name="Murata T."/>
            <person name="Mueller-Roeber B."/>
            <person name="Nelson D.R."/>
            <person name="Obara M."/>
            <person name="Oguri Y."/>
            <person name="Olmstead R.G."/>
            <person name="Onodera N."/>
            <person name="Petersen B.L."/>
            <person name="Pils B."/>
            <person name="Prigge M."/>
            <person name="Rensing S.A."/>
            <person name="Riano-Pachon D.M."/>
            <person name="Roberts A.W."/>
            <person name="Sato Y."/>
            <person name="Scheller H.V."/>
            <person name="Schulz B."/>
            <person name="Schulz C."/>
            <person name="Shakirov E.V."/>
            <person name="Shibagaki N."/>
            <person name="Shinohara N."/>
            <person name="Shippen D.E."/>
            <person name="Soerensen I."/>
            <person name="Sotooka R."/>
            <person name="Sugimoto N."/>
            <person name="Sugita M."/>
            <person name="Sumikawa N."/>
            <person name="Tanurdzic M."/>
            <person name="Theissen G."/>
            <person name="Ulvskov P."/>
            <person name="Wakazuki S."/>
            <person name="Weng J.K."/>
            <person name="Willats W.W."/>
            <person name="Wipf D."/>
            <person name="Wolf P.G."/>
            <person name="Yang L."/>
            <person name="Zimmer A.D."/>
            <person name="Zhu Q."/>
            <person name="Mitros T."/>
            <person name="Hellsten U."/>
            <person name="Loque D."/>
            <person name="Otillar R."/>
            <person name="Salamov A."/>
            <person name="Schmutz J."/>
            <person name="Shapiro H."/>
            <person name="Lindquist E."/>
            <person name="Lucas S."/>
            <person name="Rokhsar D."/>
            <person name="Grigoriev I.V."/>
        </authorList>
    </citation>
    <scope>NUCLEOTIDE SEQUENCE [LARGE SCALE GENOMIC DNA]</scope>
</reference>
<name>D8R9K7_SELML</name>
<dbReference type="PRINTS" id="PR00385">
    <property type="entry name" value="P450"/>
</dbReference>
<dbReference type="InterPro" id="IPR036396">
    <property type="entry name" value="Cyt_P450_sf"/>
</dbReference>
<keyword evidence="9 12" id="KW-0503">Monooxygenase</keyword>
<evidence type="ECO:0000256" key="5">
    <source>
        <dbReference type="ARBA" id="ARBA00022723"/>
    </source>
</evidence>
<gene>
    <name evidence="13" type="ORF">SELMODRAFT_88220</name>
</gene>
<dbReference type="Gramene" id="EFJ31170">
    <property type="protein sequence ID" value="EFJ31170"/>
    <property type="gene ID" value="SELMODRAFT_88220"/>
</dbReference>
<dbReference type="PROSITE" id="PS00086">
    <property type="entry name" value="CYTOCHROME_P450"/>
    <property type="match status" value="1"/>
</dbReference>
<keyword evidence="7 12" id="KW-0560">Oxidoreductase</keyword>
<dbReference type="GO" id="GO:0005506">
    <property type="term" value="F:iron ion binding"/>
    <property type="evidence" value="ECO:0007669"/>
    <property type="project" value="InterPro"/>
</dbReference>
<protein>
    <submittedName>
        <fullName evidence="13">Uncharacterized protein</fullName>
    </submittedName>
</protein>
<keyword evidence="3 11" id="KW-0349">Heme</keyword>
<keyword evidence="6" id="KW-1133">Transmembrane helix</keyword>
<organism evidence="14">
    <name type="scientific">Selaginella moellendorffii</name>
    <name type="common">Spikemoss</name>
    <dbReference type="NCBI Taxonomy" id="88036"/>
    <lineage>
        <taxon>Eukaryota</taxon>
        <taxon>Viridiplantae</taxon>
        <taxon>Streptophyta</taxon>
        <taxon>Embryophyta</taxon>
        <taxon>Tracheophyta</taxon>
        <taxon>Lycopodiopsida</taxon>
        <taxon>Selaginellales</taxon>
        <taxon>Selaginellaceae</taxon>
        <taxon>Selaginella</taxon>
    </lineage>
</organism>
<dbReference type="InParanoid" id="D8R9K7"/>
<dbReference type="InterPro" id="IPR002401">
    <property type="entry name" value="Cyt_P450_E_grp-I"/>
</dbReference>
<dbReference type="SUPFAM" id="SSF48264">
    <property type="entry name" value="Cytochrome P450"/>
    <property type="match status" value="1"/>
</dbReference>
<evidence type="ECO:0000256" key="12">
    <source>
        <dbReference type="RuleBase" id="RU000461"/>
    </source>
</evidence>
<dbReference type="Pfam" id="PF00067">
    <property type="entry name" value="p450"/>
    <property type="match status" value="1"/>
</dbReference>
<evidence type="ECO:0000256" key="3">
    <source>
        <dbReference type="ARBA" id="ARBA00022617"/>
    </source>
</evidence>
<evidence type="ECO:0000313" key="13">
    <source>
        <dbReference type="EMBL" id="EFJ31170.1"/>
    </source>
</evidence>
<dbReference type="PRINTS" id="PR00463">
    <property type="entry name" value="EP450I"/>
</dbReference>
<dbReference type="HOGENOM" id="CLU_001570_5_0_1"/>
<dbReference type="InterPro" id="IPR050665">
    <property type="entry name" value="Cytochrome_P450_Monooxygen"/>
</dbReference>
<dbReference type="OrthoDB" id="1470350at2759"/>
<dbReference type="EMBL" id="GL377574">
    <property type="protein sequence ID" value="EFJ31170.1"/>
    <property type="molecule type" value="Genomic_DNA"/>
</dbReference>
<evidence type="ECO:0000256" key="2">
    <source>
        <dbReference type="ARBA" id="ARBA00010617"/>
    </source>
</evidence>
<comment type="subcellular location">
    <subcellularLocation>
        <location evidence="1">Membrane</location>
    </subcellularLocation>
</comment>
<accession>D8R9K7</accession>
<dbReference type="AlphaFoldDB" id="D8R9K7"/>
<dbReference type="GO" id="GO:0016705">
    <property type="term" value="F:oxidoreductase activity, acting on paired donors, with incorporation or reduction of molecular oxygen"/>
    <property type="evidence" value="ECO:0007669"/>
    <property type="project" value="InterPro"/>
</dbReference>
<dbReference type="GO" id="GO:0016020">
    <property type="term" value="C:membrane"/>
    <property type="evidence" value="ECO:0007669"/>
    <property type="project" value="UniProtKB-SubCell"/>
</dbReference>
<evidence type="ECO:0000256" key="1">
    <source>
        <dbReference type="ARBA" id="ARBA00004370"/>
    </source>
</evidence>
<dbReference type="GO" id="GO:0004497">
    <property type="term" value="F:monooxygenase activity"/>
    <property type="evidence" value="ECO:0000318"/>
    <property type="project" value="GO_Central"/>
</dbReference>
<dbReference type="STRING" id="88036.D8R9K7"/>
<feature type="binding site" description="axial binding residue" evidence="11">
    <location>
        <position position="480"/>
    </location>
    <ligand>
        <name>heme</name>
        <dbReference type="ChEBI" id="CHEBI:30413"/>
    </ligand>
    <ligandPart>
        <name>Fe</name>
        <dbReference type="ChEBI" id="CHEBI:18248"/>
    </ligandPart>
</feature>
<dbReference type="Gene3D" id="1.10.630.10">
    <property type="entry name" value="Cytochrome P450"/>
    <property type="match status" value="1"/>
</dbReference>
<comment type="cofactor">
    <cofactor evidence="11">
        <name>heme</name>
        <dbReference type="ChEBI" id="CHEBI:30413"/>
    </cofactor>
</comment>
<keyword evidence="5 11" id="KW-0479">Metal-binding</keyword>
<dbReference type="PANTHER" id="PTHR24282">
    <property type="entry name" value="CYTOCHROME P450 FAMILY MEMBER"/>
    <property type="match status" value="1"/>
</dbReference>
<dbReference type="KEGG" id="smo:SELMODRAFT_88220"/>
<keyword evidence="4" id="KW-0812">Transmembrane</keyword>
<dbReference type="InterPro" id="IPR017972">
    <property type="entry name" value="Cyt_P450_CS"/>
</dbReference>
<evidence type="ECO:0000256" key="10">
    <source>
        <dbReference type="ARBA" id="ARBA00023136"/>
    </source>
</evidence>
<proteinExistence type="inferred from homology"/>
<keyword evidence="10" id="KW-0472">Membrane</keyword>
<evidence type="ECO:0000313" key="14">
    <source>
        <dbReference type="Proteomes" id="UP000001514"/>
    </source>
</evidence>
<keyword evidence="8 11" id="KW-0408">Iron</keyword>
<evidence type="ECO:0000256" key="8">
    <source>
        <dbReference type="ARBA" id="ARBA00023004"/>
    </source>
</evidence>
<comment type="similarity">
    <text evidence="2 12">Belongs to the cytochrome P450 family.</text>
</comment>
<keyword evidence="14" id="KW-1185">Reference proteome</keyword>
<dbReference type="PANTHER" id="PTHR24282:SF211">
    <property type="entry name" value="CYTOCHROME P450-RELATED"/>
    <property type="match status" value="1"/>
</dbReference>
<dbReference type="InterPro" id="IPR001128">
    <property type="entry name" value="Cyt_P450"/>
</dbReference>
<evidence type="ECO:0000256" key="4">
    <source>
        <dbReference type="ARBA" id="ARBA00022692"/>
    </source>
</evidence>
<evidence type="ECO:0000256" key="9">
    <source>
        <dbReference type="ARBA" id="ARBA00023033"/>
    </source>
</evidence>
<sequence length="542" mass="61195">MLLLAAPMLVFLASLLVILVWSASVAFRYVHLRKSLLEQGLDGPPPKFLIGNMHQVSEMRELATSKDMRVGDHDLLPRICPHFTYWSAIYGKRFLFWWGMEPRITVVEPEMIKEILSTKAEHFGKSLLLKKGGVLLLGNGMVYANGESWAHRRRIVGPAFHAEMLKKMVPEMVASTSQMLGQWSQIIDNKSSRRSGDGSSAEIDINYYLSMATADVIARTAFSSTSSHEKGKRVFQLLTCLQKVFAQSNRFLWLPCNRMLPTAANRRASRIKRDMERALRELVLERRAGRQKHGYGSDFLGLMLSESERDKSEAAAAAQQFDTPELVEECKTIFFTGHETTSALLTWTLMLLALNPEWQQRGRAEVMEHLPSKSSVPDADVLPKLKILGMILNEVLRLYPPAPALVRESLVDLSIQDVKYPRGTTFWIPIVALHHSKDVWGDDALHFNPARFADGVAAACKLQHQKLWSFMPFSLGPRACLGQSFAMMEAKVVLAMILQRFEFKISPNYRHAPVTAITLKPRYGMQLMLAHYNIEDGEKSPG</sequence>
<evidence type="ECO:0000256" key="6">
    <source>
        <dbReference type="ARBA" id="ARBA00022989"/>
    </source>
</evidence>
<evidence type="ECO:0000256" key="11">
    <source>
        <dbReference type="PIRSR" id="PIRSR602401-1"/>
    </source>
</evidence>
<dbReference type="GO" id="GO:0020037">
    <property type="term" value="F:heme binding"/>
    <property type="evidence" value="ECO:0007669"/>
    <property type="project" value="InterPro"/>
</dbReference>
<dbReference type="OMA" id="MVFDEVC"/>
<evidence type="ECO:0000256" key="7">
    <source>
        <dbReference type="ARBA" id="ARBA00023002"/>
    </source>
</evidence>
<dbReference type="eggNOG" id="KOG0157">
    <property type="taxonomic scope" value="Eukaryota"/>
</dbReference>
<dbReference type="Proteomes" id="UP000001514">
    <property type="component" value="Unassembled WGS sequence"/>
</dbReference>